<keyword evidence="2" id="KW-1185">Reference proteome</keyword>
<proteinExistence type="predicted"/>
<evidence type="ECO:0000313" key="2">
    <source>
        <dbReference type="Proteomes" id="UP000012283"/>
    </source>
</evidence>
<sequence>MAKKTPIQLKMTTEIQDEFDRDVTVVEEKGHLMENGQTTILTFQETNENNEPIDSFITIQPESISVKRSGAVSMHQKFRTQQKTENMYRHQFGSLHMETYTDQIRYQPPTEETKGELYIQYTTSLNGQPPRAHQLIIEMEK</sequence>
<dbReference type="RefSeq" id="WP_003471368.1">
    <property type="nucleotide sequence ID" value="NZ_APML01000052.1"/>
</dbReference>
<protein>
    <recommendedName>
        <fullName evidence="3">DUF1934 domain-containing protein</fullName>
    </recommendedName>
</protein>
<evidence type="ECO:0008006" key="3">
    <source>
        <dbReference type="Google" id="ProtNLM"/>
    </source>
</evidence>
<dbReference type="STRING" id="1308866.J416_11607"/>
<dbReference type="PATRIC" id="fig|1308866.3.peg.2345"/>
<dbReference type="eggNOG" id="COG4506">
    <property type="taxonomic scope" value="Bacteria"/>
</dbReference>
<evidence type="ECO:0000313" key="1">
    <source>
        <dbReference type="EMBL" id="ENH96295.1"/>
    </source>
</evidence>
<dbReference type="InterPro" id="IPR012674">
    <property type="entry name" value="Calycin"/>
</dbReference>
<organism evidence="1 2">
    <name type="scientific">Gracilibacillus halophilus YIM-C55.5</name>
    <dbReference type="NCBI Taxonomy" id="1308866"/>
    <lineage>
        <taxon>Bacteria</taxon>
        <taxon>Bacillati</taxon>
        <taxon>Bacillota</taxon>
        <taxon>Bacilli</taxon>
        <taxon>Bacillales</taxon>
        <taxon>Bacillaceae</taxon>
        <taxon>Gracilibacillus</taxon>
    </lineage>
</organism>
<gene>
    <name evidence="1" type="ORF">J416_11607</name>
</gene>
<name>N4WP83_9BACI</name>
<dbReference type="OrthoDB" id="2352933at2"/>
<comment type="caution">
    <text evidence="1">The sequence shown here is derived from an EMBL/GenBank/DDBJ whole genome shotgun (WGS) entry which is preliminary data.</text>
</comment>
<dbReference type="Pfam" id="PF09148">
    <property type="entry name" value="DUF1934"/>
    <property type="match status" value="1"/>
</dbReference>
<dbReference type="Proteomes" id="UP000012283">
    <property type="component" value="Unassembled WGS sequence"/>
</dbReference>
<dbReference type="AlphaFoldDB" id="N4WP83"/>
<dbReference type="EMBL" id="APML01000052">
    <property type="protein sequence ID" value="ENH96295.1"/>
    <property type="molecule type" value="Genomic_DNA"/>
</dbReference>
<dbReference type="Gene3D" id="2.40.128.20">
    <property type="match status" value="1"/>
</dbReference>
<dbReference type="SUPFAM" id="SSF50814">
    <property type="entry name" value="Lipocalins"/>
    <property type="match status" value="1"/>
</dbReference>
<accession>N4WP83</accession>
<reference evidence="1 2" key="1">
    <citation type="submission" date="2013-03" db="EMBL/GenBank/DDBJ databases">
        <title>Draft genome sequence of Gracibacillus halophilus YIM-C55.5, a moderately halophilic and thermophilic organism from the Xiaochaidamu salt lake.</title>
        <authorList>
            <person name="Sugumar T."/>
            <person name="Polireddy D.R."/>
            <person name="Antony A."/>
            <person name="Madhava Y.R."/>
            <person name="Sivakumar N."/>
        </authorList>
    </citation>
    <scope>NUCLEOTIDE SEQUENCE [LARGE SCALE GENOMIC DNA]</scope>
    <source>
        <strain evidence="1 2">YIM-C55.5</strain>
    </source>
</reference>
<dbReference type="InterPro" id="IPR015231">
    <property type="entry name" value="DUF1934"/>
</dbReference>